<dbReference type="EMBL" id="KB638896">
    <property type="protein sequence ID" value="EMS10838.1"/>
    <property type="molecule type" value="Genomic_DNA"/>
</dbReference>
<dbReference type="VEuPathDB" id="AmoebaDB:KM1_133760"/>
<proteinExistence type="predicted"/>
<gene>
    <name evidence="1" type="ORF">KM1_133760</name>
</gene>
<name>M7WSX7_ENTHI</name>
<evidence type="ECO:0000313" key="2">
    <source>
        <dbReference type="Proteomes" id="UP000030780"/>
    </source>
</evidence>
<accession>M7WSX7</accession>
<organism evidence="1 2">
    <name type="scientific">Entamoeba histolytica HM-3:IMSS</name>
    <dbReference type="NCBI Taxonomy" id="885315"/>
    <lineage>
        <taxon>Eukaryota</taxon>
        <taxon>Amoebozoa</taxon>
        <taxon>Evosea</taxon>
        <taxon>Archamoebae</taxon>
        <taxon>Mastigamoebida</taxon>
        <taxon>Entamoebidae</taxon>
        <taxon>Entamoeba</taxon>
    </lineage>
</organism>
<evidence type="ECO:0000313" key="1">
    <source>
        <dbReference type="EMBL" id="EMS10838.1"/>
    </source>
</evidence>
<dbReference type="Proteomes" id="UP000030780">
    <property type="component" value="Unassembled WGS sequence"/>
</dbReference>
<protein>
    <submittedName>
        <fullName evidence="1">Uncharacterized protein</fullName>
    </submittedName>
</protein>
<sequence>MIMKISLMMTKKIF</sequence>
<reference evidence="1 2" key="1">
    <citation type="submission" date="2013-01" db="EMBL/GenBank/DDBJ databases">
        <authorList>
            <person name="Inman J."/>
            <person name="Zafar N."/>
            <person name="Lorenzi H."/>
            <person name="Caler E."/>
        </authorList>
    </citation>
    <scope>NUCLEOTIDE SEQUENCE [LARGE SCALE GENOMIC DNA]</scope>
    <source>
        <strain evidence="1 2">HM-3:IMSS</strain>
    </source>
</reference>